<dbReference type="SMART" id="SM00650">
    <property type="entry name" value="rADc"/>
    <property type="match status" value="1"/>
</dbReference>
<sequence length="275" mass="30759">MKEHRARKRFGQNFLQDKSIIQDIVRAVRPQPEDTVLEIGPGLAAITAPLAAAVKKLHVIEIDRDIVAHLRTLPFASKLVIHEGDVLQFDFASVPGRKKIVGNLPYNISTPLLFRFGQYADDIIDMHFMLQKEVVERMVAGAGSNDYGRLSVMLQYFFEMESLLDVPPQAFTPAPKVDSAVVRMIPQCGRIGIAQDFNHFSALVKQAFQQRRKTIHNNLKGWVEDATLMAVGIDPSCRPERITPELYVALSNYLLQNGASIGMVDADSSRMWGNT</sequence>
<evidence type="ECO:0000256" key="4">
    <source>
        <dbReference type="ARBA" id="ARBA00022679"/>
    </source>
</evidence>
<evidence type="ECO:0000256" key="1">
    <source>
        <dbReference type="ARBA" id="ARBA00022490"/>
    </source>
</evidence>
<dbReference type="Gene3D" id="3.40.50.150">
    <property type="entry name" value="Vaccinia Virus protein VP39"/>
    <property type="match status" value="1"/>
</dbReference>
<keyword evidence="2 7" id="KW-0698">rRNA processing</keyword>
<keyword evidence="5 7" id="KW-0949">S-adenosyl-L-methionine</keyword>
<protein>
    <recommendedName>
        <fullName evidence="7">Ribosomal RNA small subunit methyltransferase A</fullName>
        <ecNumber evidence="7">2.1.1.182</ecNumber>
    </recommendedName>
    <alternativeName>
        <fullName evidence="7">16S rRNA (adenine(1518)-N(6)/adenine(1519)-N(6))-dimethyltransferase</fullName>
    </alternativeName>
    <alternativeName>
        <fullName evidence="7">16S rRNA dimethyladenosine transferase</fullName>
    </alternativeName>
    <alternativeName>
        <fullName evidence="7">16S rRNA dimethylase</fullName>
    </alternativeName>
    <alternativeName>
        <fullName evidence="7">S-adenosylmethionine-6-N', N'-adenosyl(rRNA) dimethyltransferase</fullName>
    </alternativeName>
</protein>
<feature type="binding site" evidence="7 8">
    <location>
        <position position="85"/>
    </location>
    <ligand>
        <name>S-adenosyl-L-methionine</name>
        <dbReference type="ChEBI" id="CHEBI:59789"/>
    </ligand>
</feature>
<feature type="binding site" evidence="7 8">
    <location>
        <position position="61"/>
    </location>
    <ligand>
        <name>S-adenosyl-L-methionine</name>
        <dbReference type="ChEBI" id="CHEBI:59789"/>
    </ligand>
</feature>
<comment type="subcellular location">
    <subcellularLocation>
        <location evidence="7">Cytoplasm</location>
    </subcellularLocation>
</comment>
<keyword evidence="6 7" id="KW-0694">RNA-binding</keyword>
<dbReference type="GO" id="GO:0003723">
    <property type="term" value="F:RNA binding"/>
    <property type="evidence" value="ECO:0007669"/>
    <property type="project" value="UniProtKB-UniRule"/>
</dbReference>
<feature type="binding site" evidence="7 8">
    <location>
        <position position="103"/>
    </location>
    <ligand>
        <name>S-adenosyl-L-methionine</name>
        <dbReference type="ChEBI" id="CHEBI:59789"/>
    </ligand>
</feature>
<dbReference type="InterPro" id="IPR023165">
    <property type="entry name" value="rRNA_Ade_diMease-like_C"/>
</dbReference>
<evidence type="ECO:0000259" key="9">
    <source>
        <dbReference type="SMART" id="SM00650"/>
    </source>
</evidence>
<dbReference type="SUPFAM" id="SSF53335">
    <property type="entry name" value="S-adenosyl-L-methionine-dependent methyltransferases"/>
    <property type="match status" value="1"/>
</dbReference>
<dbReference type="PROSITE" id="PS51689">
    <property type="entry name" value="SAM_RNA_A_N6_MT"/>
    <property type="match status" value="1"/>
</dbReference>
<dbReference type="GO" id="GO:0005829">
    <property type="term" value="C:cytosol"/>
    <property type="evidence" value="ECO:0007669"/>
    <property type="project" value="TreeGrafter"/>
</dbReference>
<dbReference type="GO" id="GO:0052908">
    <property type="term" value="F:16S rRNA (adenine(1518)-N(6)/adenine(1519)-N(6))-dimethyltransferase activity"/>
    <property type="evidence" value="ECO:0007669"/>
    <property type="project" value="UniProtKB-EC"/>
</dbReference>
<dbReference type="InterPro" id="IPR020598">
    <property type="entry name" value="rRNA_Ade_methylase_Trfase_N"/>
</dbReference>
<proteinExistence type="inferred from homology"/>
<evidence type="ECO:0000256" key="8">
    <source>
        <dbReference type="PROSITE-ProRule" id="PRU01026"/>
    </source>
</evidence>
<evidence type="ECO:0000256" key="5">
    <source>
        <dbReference type="ARBA" id="ARBA00022691"/>
    </source>
</evidence>
<dbReference type="Pfam" id="PF00398">
    <property type="entry name" value="RrnaAD"/>
    <property type="match status" value="1"/>
</dbReference>
<dbReference type="EMBL" id="MEIU01000070">
    <property type="protein sequence ID" value="PIT58742.1"/>
    <property type="molecule type" value="Genomic_DNA"/>
</dbReference>
<dbReference type="RefSeq" id="WP_100124344.1">
    <property type="nucleotide sequence ID" value="NZ_MEIU01000070.1"/>
</dbReference>
<organism evidence="10 11">
    <name type="scientific">Snodgrassella alvi</name>
    <dbReference type="NCBI Taxonomy" id="1196083"/>
    <lineage>
        <taxon>Bacteria</taxon>
        <taxon>Pseudomonadati</taxon>
        <taxon>Pseudomonadota</taxon>
        <taxon>Betaproteobacteria</taxon>
        <taxon>Neisseriales</taxon>
        <taxon>Neisseriaceae</taxon>
        <taxon>Snodgrassella</taxon>
    </lineage>
</organism>
<dbReference type="EC" id="2.1.1.182" evidence="7"/>
<keyword evidence="1 7" id="KW-0963">Cytoplasm</keyword>
<evidence type="ECO:0000313" key="10">
    <source>
        <dbReference type="EMBL" id="PIT58742.1"/>
    </source>
</evidence>
<dbReference type="AlphaFoldDB" id="A0A855G4V2"/>
<reference evidence="10 11" key="1">
    <citation type="journal article" date="2017" name="MBio">
        <title>Type VI secretion-mediated competition in the bee gut microbiome.</title>
        <authorList>
            <person name="Steele M.I."/>
            <person name="Kwong W.K."/>
            <person name="Powell J.E."/>
            <person name="Whiteley M."/>
            <person name="Moran N.A."/>
        </authorList>
    </citation>
    <scope>NUCLEOTIDE SEQUENCE [LARGE SCALE GENOMIC DNA]</scope>
    <source>
        <strain evidence="10 11">HK3</strain>
    </source>
</reference>
<dbReference type="PANTHER" id="PTHR11727:SF7">
    <property type="entry name" value="DIMETHYLADENOSINE TRANSFERASE-RELATED"/>
    <property type="match status" value="1"/>
</dbReference>
<dbReference type="InterPro" id="IPR001737">
    <property type="entry name" value="KsgA/Erm"/>
</dbReference>
<feature type="binding site" evidence="7 8">
    <location>
        <position position="40"/>
    </location>
    <ligand>
        <name>S-adenosyl-L-methionine</name>
        <dbReference type="ChEBI" id="CHEBI:59789"/>
    </ligand>
</feature>
<evidence type="ECO:0000256" key="3">
    <source>
        <dbReference type="ARBA" id="ARBA00022603"/>
    </source>
</evidence>
<dbReference type="InterPro" id="IPR020596">
    <property type="entry name" value="rRNA_Ade_Mease_Trfase_CS"/>
</dbReference>
<feature type="binding site" evidence="7 8">
    <location>
        <position position="13"/>
    </location>
    <ligand>
        <name>S-adenosyl-L-methionine</name>
        <dbReference type="ChEBI" id="CHEBI:59789"/>
    </ligand>
</feature>
<gene>
    <name evidence="7" type="primary">rsmA</name>
    <name evidence="7" type="synonym">ksgA</name>
    <name evidence="10" type="ORF">BHC57_11245</name>
</gene>
<dbReference type="NCBIfam" id="TIGR00755">
    <property type="entry name" value="ksgA"/>
    <property type="match status" value="1"/>
</dbReference>
<comment type="function">
    <text evidence="7">Specifically dimethylates two adjacent adenosines (A1518 and A1519) in the loop of a conserved hairpin near the 3'-end of 16S rRNA in the 30S particle. May play a critical role in biogenesis of 30S subunits.</text>
</comment>
<dbReference type="FunFam" id="1.10.8.100:FF:000001">
    <property type="entry name" value="Ribosomal RNA small subunit methyltransferase A"/>
    <property type="match status" value="1"/>
</dbReference>
<dbReference type="PROSITE" id="PS01131">
    <property type="entry name" value="RRNA_A_DIMETH"/>
    <property type="match status" value="1"/>
</dbReference>
<keyword evidence="3 7" id="KW-0489">Methyltransferase</keyword>
<dbReference type="HAMAP" id="MF_00607">
    <property type="entry name" value="16SrRNA_methyltr_A"/>
    <property type="match status" value="1"/>
</dbReference>
<accession>A0A855G4V2</accession>
<evidence type="ECO:0000256" key="6">
    <source>
        <dbReference type="ARBA" id="ARBA00022884"/>
    </source>
</evidence>
<evidence type="ECO:0000256" key="7">
    <source>
        <dbReference type="HAMAP-Rule" id="MF_00607"/>
    </source>
</evidence>
<feature type="binding site" evidence="7 8">
    <location>
        <position position="15"/>
    </location>
    <ligand>
        <name>S-adenosyl-L-methionine</name>
        <dbReference type="ChEBI" id="CHEBI:59789"/>
    </ligand>
</feature>
<dbReference type="InterPro" id="IPR029063">
    <property type="entry name" value="SAM-dependent_MTases_sf"/>
</dbReference>
<dbReference type="PANTHER" id="PTHR11727">
    <property type="entry name" value="DIMETHYLADENOSINE TRANSFERASE"/>
    <property type="match status" value="1"/>
</dbReference>
<name>A0A855G4V2_9NEIS</name>
<comment type="similarity">
    <text evidence="7">Belongs to the class I-like SAM-binding methyltransferase superfamily. rRNA adenine N(6)-methyltransferase family. RsmA subfamily.</text>
</comment>
<evidence type="ECO:0000256" key="2">
    <source>
        <dbReference type="ARBA" id="ARBA00022552"/>
    </source>
</evidence>
<dbReference type="Gene3D" id="1.10.8.100">
    <property type="entry name" value="Ribosomal RNA adenine dimethylase-like, domain 2"/>
    <property type="match status" value="1"/>
</dbReference>
<comment type="catalytic activity">
    <reaction evidence="7">
        <text>adenosine(1518)/adenosine(1519) in 16S rRNA + 4 S-adenosyl-L-methionine = N(6)-dimethyladenosine(1518)/N(6)-dimethyladenosine(1519) in 16S rRNA + 4 S-adenosyl-L-homocysteine + 4 H(+)</text>
        <dbReference type="Rhea" id="RHEA:19609"/>
        <dbReference type="Rhea" id="RHEA-COMP:10232"/>
        <dbReference type="Rhea" id="RHEA-COMP:10233"/>
        <dbReference type="ChEBI" id="CHEBI:15378"/>
        <dbReference type="ChEBI" id="CHEBI:57856"/>
        <dbReference type="ChEBI" id="CHEBI:59789"/>
        <dbReference type="ChEBI" id="CHEBI:74411"/>
        <dbReference type="ChEBI" id="CHEBI:74493"/>
        <dbReference type="EC" id="2.1.1.182"/>
    </reaction>
</comment>
<evidence type="ECO:0000313" key="11">
    <source>
        <dbReference type="Proteomes" id="UP000230463"/>
    </source>
</evidence>
<keyword evidence="4 7" id="KW-0808">Transferase</keyword>
<dbReference type="Proteomes" id="UP000230463">
    <property type="component" value="Unassembled WGS sequence"/>
</dbReference>
<feature type="domain" description="Ribosomal RNA adenine methylase transferase N-terminal" evidence="9">
    <location>
        <begin position="20"/>
        <end position="188"/>
    </location>
</feature>
<comment type="caution">
    <text evidence="10">The sequence shown here is derived from an EMBL/GenBank/DDBJ whole genome shotgun (WGS) entry which is preliminary data.</text>
</comment>
<dbReference type="InterPro" id="IPR011530">
    <property type="entry name" value="rRNA_adenine_dimethylase"/>
</dbReference>